<reference evidence="8 9" key="1">
    <citation type="journal article" date="2016" name="Nat. Commun.">
        <title>Thousands of microbial genomes shed light on interconnected biogeochemical processes in an aquifer system.</title>
        <authorList>
            <person name="Anantharaman K."/>
            <person name="Brown C.T."/>
            <person name="Hug L.A."/>
            <person name="Sharon I."/>
            <person name="Castelle C.J."/>
            <person name="Probst A.J."/>
            <person name="Thomas B.C."/>
            <person name="Singh A."/>
            <person name="Wilkins M.J."/>
            <person name="Karaoz U."/>
            <person name="Brodie E.L."/>
            <person name="Williams K.H."/>
            <person name="Hubbard S.S."/>
            <person name="Banfield J.F."/>
        </authorList>
    </citation>
    <scope>NUCLEOTIDE SEQUENCE [LARGE SCALE GENOMIC DNA]</scope>
</reference>
<dbReference type="AlphaFoldDB" id="A0A1F6TB07"/>
<name>A0A1F6TB07_9PROT</name>
<evidence type="ECO:0000259" key="7">
    <source>
        <dbReference type="Pfam" id="PF24986"/>
    </source>
</evidence>
<dbReference type="Gene3D" id="2.40.30.60">
    <property type="entry name" value="RimM"/>
    <property type="match status" value="1"/>
</dbReference>
<dbReference type="NCBIfam" id="TIGR02273">
    <property type="entry name" value="16S_RimM"/>
    <property type="match status" value="1"/>
</dbReference>
<keyword evidence="4 5" id="KW-0143">Chaperone</keyword>
<dbReference type="InterPro" id="IPR056792">
    <property type="entry name" value="PRC_RimM"/>
</dbReference>
<dbReference type="PANTHER" id="PTHR33692:SF1">
    <property type="entry name" value="RIBOSOME MATURATION FACTOR RIMM"/>
    <property type="match status" value="1"/>
</dbReference>
<dbReference type="EMBL" id="MFSS01000095">
    <property type="protein sequence ID" value="OGI42256.1"/>
    <property type="molecule type" value="Genomic_DNA"/>
</dbReference>
<comment type="similarity">
    <text evidence="5">Belongs to the RimM family.</text>
</comment>
<dbReference type="InterPro" id="IPR009000">
    <property type="entry name" value="Transl_B-barrel_sf"/>
</dbReference>
<dbReference type="PANTHER" id="PTHR33692">
    <property type="entry name" value="RIBOSOME MATURATION FACTOR RIMM"/>
    <property type="match status" value="1"/>
</dbReference>
<feature type="domain" description="Ribosome maturation factor RimM PRC barrel" evidence="7">
    <location>
        <begin position="105"/>
        <end position="168"/>
    </location>
</feature>
<dbReference type="InterPro" id="IPR002676">
    <property type="entry name" value="RimM_N"/>
</dbReference>
<evidence type="ECO:0000313" key="9">
    <source>
        <dbReference type="Proteomes" id="UP000177925"/>
    </source>
</evidence>
<dbReference type="Proteomes" id="UP000177925">
    <property type="component" value="Unassembled WGS sequence"/>
</dbReference>
<dbReference type="GO" id="GO:0005840">
    <property type="term" value="C:ribosome"/>
    <property type="evidence" value="ECO:0007669"/>
    <property type="project" value="InterPro"/>
</dbReference>
<evidence type="ECO:0000313" key="8">
    <source>
        <dbReference type="EMBL" id="OGI42256.1"/>
    </source>
</evidence>
<dbReference type="GO" id="GO:0043022">
    <property type="term" value="F:ribosome binding"/>
    <property type="evidence" value="ECO:0007669"/>
    <property type="project" value="InterPro"/>
</dbReference>
<dbReference type="STRING" id="1817758.A2150_06460"/>
<dbReference type="SUPFAM" id="SSF50447">
    <property type="entry name" value="Translation proteins"/>
    <property type="match status" value="1"/>
</dbReference>
<evidence type="ECO:0000256" key="2">
    <source>
        <dbReference type="ARBA" id="ARBA00022517"/>
    </source>
</evidence>
<evidence type="ECO:0000256" key="4">
    <source>
        <dbReference type="ARBA" id="ARBA00023186"/>
    </source>
</evidence>
<keyword evidence="3 5" id="KW-0698">rRNA processing</keyword>
<sequence length="171" mass="19147">MTAPSTADEWVVLGRVAGLYGVQGWIKLVSYTRRREDIFNYPRWRLKRAGEWHAFTLLEGRAQGKGLAAHLEGLNDRDQASQWIGADIAISKAELPALAPGTYYWSQLEGLKVVNMDGIEFGRVDHLFDTGANDVLVVTGDRERLIPYTRDTVRAVDLAAGVIRVDWDADF</sequence>
<comment type="subcellular location">
    <subcellularLocation>
        <location evidence="5">Cytoplasm</location>
    </subcellularLocation>
</comment>
<dbReference type="SUPFAM" id="SSF50346">
    <property type="entry name" value="PRC-barrel domain"/>
    <property type="match status" value="1"/>
</dbReference>
<dbReference type="GO" id="GO:0005737">
    <property type="term" value="C:cytoplasm"/>
    <property type="evidence" value="ECO:0007669"/>
    <property type="project" value="UniProtKB-SubCell"/>
</dbReference>
<keyword evidence="2 5" id="KW-0690">Ribosome biogenesis</keyword>
<protein>
    <recommendedName>
        <fullName evidence="5">Ribosome maturation factor RimM</fullName>
    </recommendedName>
</protein>
<feature type="domain" description="RimM N-terminal" evidence="6">
    <location>
        <begin position="13"/>
        <end position="93"/>
    </location>
</feature>
<organism evidence="8 9">
    <name type="scientific">Candidatus Muproteobacteria bacterium RBG_16_64_11</name>
    <dbReference type="NCBI Taxonomy" id="1817758"/>
    <lineage>
        <taxon>Bacteria</taxon>
        <taxon>Pseudomonadati</taxon>
        <taxon>Pseudomonadota</taxon>
        <taxon>Candidatus Muproteobacteria</taxon>
    </lineage>
</organism>
<dbReference type="GO" id="GO:0006364">
    <property type="term" value="P:rRNA processing"/>
    <property type="evidence" value="ECO:0007669"/>
    <property type="project" value="UniProtKB-UniRule"/>
</dbReference>
<comment type="domain">
    <text evidence="5">The PRC barrel domain binds ribosomal protein uS19.</text>
</comment>
<evidence type="ECO:0000256" key="5">
    <source>
        <dbReference type="HAMAP-Rule" id="MF_00014"/>
    </source>
</evidence>
<evidence type="ECO:0000259" key="6">
    <source>
        <dbReference type="Pfam" id="PF01782"/>
    </source>
</evidence>
<proteinExistence type="inferred from homology"/>
<dbReference type="HAMAP" id="MF_00014">
    <property type="entry name" value="Ribosome_mat_RimM"/>
    <property type="match status" value="1"/>
</dbReference>
<dbReference type="InterPro" id="IPR036976">
    <property type="entry name" value="RimM_N_sf"/>
</dbReference>
<accession>A0A1F6TB07</accession>
<evidence type="ECO:0000256" key="3">
    <source>
        <dbReference type="ARBA" id="ARBA00022552"/>
    </source>
</evidence>
<evidence type="ECO:0000256" key="1">
    <source>
        <dbReference type="ARBA" id="ARBA00022490"/>
    </source>
</evidence>
<dbReference type="Pfam" id="PF01782">
    <property type="entry name" value="RimM"/>
    <property type="match status" value="1"/>
</dbReference>
<keyword evidence="1 5" id="KW-0963">Cytoplasm</keyword>
<dbReference type="Gene3D" id="2.30.30.240">
    <property type="entry name" value="PRC-barrel domain"/>
    <property type="match status" value="1"/>
</dbReference>
<dbReference type="GO" id="GO:0042274">
    <property type="term" value="P:ribosomal small subunit biogenesis"/>
    <property type="evidence" value="ECO:0007669"/>
    <property type="project" value="UniProtKB-UniRule"/>
</dbReference>
<dbReference type="InterPro" id="IPR011961">
    <property type="entry name" value="RimM"/>
</dbReference>
<comment type="function">
    <text evidence="5">An accessory protein needed during the final step in the assembly of 30S ribosomal subunit, possibly for assembly of the head region. Essential for efficient processing of 16S rRNA. May be needed both before and after RbfA during the maturation of 16S rRNA. It has affinity for free ribosomal 30S subunits but not for 70S ribosomes.</text>
</comment>
<dbReference type="Pfam" id="PF24986">
    <property type="entry name" value="PRC_RimM"/>
    <property type="match status" value="1"/>
</dbReference>
<dbReference type="InterPro" id="IPR011033">
    <property type="entry name" value="PRC_barrel-like_sf"/>
</dbReference>
<comment type="subunit">
    <text evidence="5">Binds ribosomal protein uS19.</text>
</comment>
<comment type="caution">
    <text evidence="8">The sequence shown here is derived from an EMBL/GenBank/DDBJ whole genome shotgun (WGS) entry which is preliminary data.</text>
</comment>
<gene>
    <name evidence="5" type="primary">rimM</name>
    <name evidence="8" type="ORF">A2150_06460</name>
</gene>